<protein>
    <recommendedName>
        <fullName evidence="1">Reverse transcriptase Ty1/copia-type domain-containing protein</fullName>
    </recommendedName>
</protein>
<dbReference type="EMBL" id="LVLJ01002379">
    <property type="protein sequence ID" value="OAE25205.1"/>
    <property type="molecule type" value="Genomic_DNA"/>
</dbReference>
<keyword evidence="3" id="KW-1185">Reference proteome</keyword>
<comment type="caution">
    <text evidence="2">The sequence shown here is derived from an EMBL/GenBank/DDBJ whole genome shotgun (WGS) entry which is preliminary data.</text>
</comment>
<name>A0A176VYE9_MARPO</name>
<evidence type="ECO:0000313" key="2">
    <source>
        <dbReference type="EMBL" id="OAE25205.1"/>
    </source>
</evidence>
<dbReference type="Pfam" id="PF07727">
    <property type="entry name" value="RVT_2"/>
    <property type="match status" value="1"/>
</dbReference>
<organism evidence="2 3">
    <name type="scientific">Marchantia polymorpha subsp. ruderalis</name>
    <dbReference type="NCBI Taxonomy" id="1480154"/>
    <lineage>
        <taxon>Eukaryota</taxon>
        <taxon>Viridiplantae</taxon>
        <taxon>Streptophyta</taxon>
        <taxon>Embryophyta</taxon>
        <taxon>Marchantiophyta</taxon>
        <taxon>Marchantiopsida</taxon>
        <taxon>Marchantiidae</taxon>
        <taxon>Marchantiales</taxon>
        <taxon>Marchantiaceae</taxon>
        <taxon>Marchantia</taxon>
    </lineage>
</organism>
<dbReference type="AlphaFoldDB" id="A0A176VYE9"/>
<proteinExistence type="predicted"/>
<gene>
    <name evidence="2" type="ORF">AXG93_855s1040</name>
</gene>
<evidence type="ECO:0000313" key="3">
    <source>
        <dbReference type="Proteomes" id="UP000077202"/>
    </source>
</evidence>
<sequence length="209" mass="24346">MLEELKSLKENETWTVVDKPASKKIVGSRWIFKLKEGIPGVEKPRYKARLVAKGFSQQEGIDYNKIYSPVVKHRSIRIILSMVAIFDLELEQMDVKTAFLYGDLDETIYMQQPEGFEMKDLGPSKVILGMEIERDRTQRRLGLFQKRYLTKVLERFDMSEAKPVNTPIAHHFKLSVSQCPETDEDKRHIAEPRVYRVFTVIPHFDLIAC</sequence>
<dbReference type="InterPro" id="IPR013103">
    <property type="entry name" value="RVT_2"/>
</dbReference>
<dbReference type="Proteomes" id="UP000077202">
    <property type="component" value="Unassembled WGS sequence"/>
</dbReference>
<accession>A0A176VYE9</accession>
<feature type="domain" description="Reverse transcriptase Ty1/copia-type" evidence="1">
    <location>
        <begin position="11"/>
        <end position="117"/>
    </location>
</feature>
<reference evidence="2" key="1">
    <citation type="submission" date="2016-03" db="EMBL/GenBank/DDBJ databases">
        <title>Mechanisms controlling the formation of the plant cell surface in tip-growing cells are functionally conserved among land plants.</title>
        <authorList>
            <person name="Honkanen S."/>
            <person name="Jones V.A."/>
            <person name="Morieri G."/>
            <person name="Champion C."/>
            <person name="Hetherington A.J."/>
            <person name="Kelly S."/>
            <person name="Saint-Marcoux D."/>
            <person name="Proust H."/>
            <person name="Prescott H."/>
            <person name="Dolan L."/>
        </authorList>
    </citation>
    <scope>NUCLEOTIDE SEQUENCE [LARGE SCALE GENOMIC DNA]</scope>
    <source>
        <tissue evidence="2">Whole gametophyte</tissue>
    </source>
</reference>
<evidence type="ECO:0000259" key="1">
    <source>
        <dbReference type="Pfam" id="PF07727"/>
    </source>
</evidence>